<dbReference type="Proteomes" id="UP001469553">
    <property type="component" value="Unassembled WGS sequence"/>
</dbReference>
<sequence>MMRAGAVCVSWGGHFFLLPSQDVFLICRCLSFSAYTDIFCQRLHCNGPVITGRVCVSGIAVSETLWWRLVPSSLLRVSHKGISHVLVLFSTYFSFSVFNKHFEPSVCQRSV</sequence>
<keyword evidence="2" id="KW-1185">Reference proteome</keyword>
<organism evidence="1 2">
    <name type="scientific">Ameca splendens</name>
    <dbReference type="NCBI Taxonomy" id="208324"/>
    <lineage>
        <taxon>Eukaryota</taxon>
        <taxon>Metazoa</taxon>
        <taxon>Chordata</taxon>
        <taxon>Craniata</taxon>
        <taxon>Vertebrata</taxon>
        <taxon>Euteleostomi</taxon>
        <taxon>Actinopterygii</taxon>
        <taxon>Neopterygii</taxon>
        <taxon>Teleostei</taxon>
        <taxon>Neoteleostei</taxon>
        <taxon>Acanthomorphata</taxon>
        <taxon>Ovalentaria</taxon>
        <taxon>Atherinomorphae</taxon>
        <taxon>Cyprinodontiformes</taxon>
        <taxon>Goodeidae</taxon>
        <taxon>Ameca</taxon>
    </lineage>
</organism>
<protein>
    <recommendedName>
        <fullName evidence="3">Secreted protein</fullName>
    </recommendedName>
</protein>
<reference evidence="1 2" key="1">
    <citation type="submission" date="2021-06" db="EMBL/GenBank/DDBJ databases">
        <authorList>
            <person name="Palmer J.M."/>
        </authorList>
    </citation>
    <scope>NUCLEOTIDE SEQUENCE [LARGE SCALE GENOMIC DNA]</scope>
    <source>
        <strain evidence="1 2">AS_MEX2019</strain>
        <tissue evidence="1">Muscle</tissue>
    </source>
</reference>
<proteinExistence type="predicted"/>
<name>A0ABV0XMQ0_9TELE</name>
<comment type="caution">
    <text evidence="1">The sequence shown here is derived from an EMBL/GenBank/DDBJ whole genome shotgun (WGS) entry which is preliminary data.</text>
</comment>
<evidence type="ECO:0008006" key="3">
    <source>
        <dbReference type="Google" id="ProtNLM"/>
    </source>
</evidence>
<evidence type="ECO:0000313" key="2">
    <source>
        <dbReference type="Proteomes" id="UP001469553"/>
    </source>
</evidence>
<evidence type="ECO:0000313" key="1">
    <source>
        <dbReference type="EMBL" id="MEQ2282706.1"/>
    </source>
</evidence>
<dbReference type="EMBL" id="JAHRIP010009545">
    <property type="protein sequence ID" value="MEQ2282706.1"/>
    <property type="molecule type" value="Genomic_DNA"/>
</dbReference>
<accession>A0ABV0XMQ0</accession>
<gene>
    <name evidence="1" type="ORF">AMECASPLE_003541</name>
</gene>